<sequence length="117" mass="13698">MLQDFDFKIVHRPGLRHTNVDALSRNPIGKASEDDDFNKEIQDVGPPRDDPTEEMFAVWYDQHSDWFGFRRSLREFTKHQRCCFGINRGHGSEEHQLLMLDVVTETSQLQEHNNSPT</sequence>
<proteinExistence type="predicted"/>
<name>A0ABP0TV69_9BRYO</name>
<evidence type="ECO:0000313" key="2">
    <source>
        <dbReference type="EMBL" id="CAK9205899.1"/>
    </source>
</evidence>
<feature type="region of interest" description="Disordered" evidence="1">
    <location>
        <begin position="20"/>
        <end position="50"/>
    </location>
</feature>
<evidence type="ECO:0000313" key="3">
    <source>
        <dbReference type="Proteomes" id="UP001497512"/>
    </source>
</evidence>
<gene>
    <name evidence="2" type="ORF">CSSPTR1EN2_LOCUS8079</name>
</gene>
<keyword evidence="3" id="KW-1185">Reference proteome</keyword>
<accession>A0ABP0TV69</accession>
<protein>
    <submittedName>
        <fullName evidence="2">Uncharacterized protein</fullName>
    </submittedName>
</protein>
<reference evidence="2" key="1">
    <citation type="submission" date="2024-02" db="EMBL/GenBank/DDBJ databases">
        <authorList>
            <consortium name="ELIXIR-Norway"/>
            <consortium name="Elixir Norway"/>
        </authorList>
    </citation>
    <scope>NUCLEOTIDE SEQUENCE</scope>
</reference>
<feature type="compositionally biased region" description="Basic and acidic residues" evidence="1">
    <location>
        <begin position="38"/>
        <end position="50"/>
    </location>
</feature>
<evidence type="ECO:0000256" key="1">
    <source>
        <dbReference type="SAM" id="MobiDB-lite"/>
    </source>
</evidence>
<organism evidence="2 3">
    <name type="scientific">Sphagnum troendelagicum</name>
    <dbReference type="NCBI Taxonomy" id="128251"/>
    <lineage>
        <taxon>Eukaryota</taxon>
        <taxon>Viridiplantae</taxon>
        <taxon>Streptophyta</taxon>
        <taxon>Embryophyta</taxon>
        <taxon>Bryophyta</taxon>
        <taxon>Sphagnophytina</taxon>
        <taxon>Sphagnopsida</taxon>
        <taxon>Sphagnales</taxon>
        <taxon>Sphagnaceae</taxon>
        <taxon>Sphagnum</taxon>
    </lineage>
</organism>
<dbReference type="EMBL" id="OZ019907">
    <property type="protein sequence ID" value="CAK9205899.1"/>
    <property type="molecule type" value="Genomic_DNA"/>
</dbReference>
<dbReference type="Proteomes" id="UP001497512">
    <property type="component" value="Chromosome 15"/>
</dbReference>